<gene>
    <name evidence="2" type="ORF">BISU_0157</name>
</gene>
<dbReference type="GO" id="GO:0016491">
    <property type="term" value="F:oxidoreductase activity"/>
    <property type="evidence" value="ECO:0007669"/>
    <property type="project" value="InterPro"/>
</dbReference>
<feature type="domain" description="Putative nitroreductase TM1586" evidence="1">
    <location>
        <begin position="14"/>
        <end position="84"/>
    </location>
</feature>
<sequence length="266" mass="28283">MALCDFGDRGDLRGAIAERHSVRMYTDEPVADEALAALHEAITACNAASGLHIQLISGLDDAFCGYPTHYGRFHGVHNAIALIGAGSGIPNLSASANMASAKSGNQTHGSQTTTNADEIALQTKVGYYGELLSLRIVQLGLGTSWAVLDNAKEGWWSLGDSEHMIWVLAFGHPARPGAKHHTKPMEQLCALPEGMAIMQTPEWFAQGMSAAMLAPTSLSQQPFIIELHSDNTVSARATEGLFAHVGLGCAMCNFAIGAAPHHVVWR</sequence>
<protein>
    <submittedName>
        <fullName evidence="2">Nitroreductase</fullName>
    </submittedName>
</protein>
<proteinExistence type="predicted"/>
<evidence type="ECO:0000313" key="2">
    <source>
        <dbReference type="EMBL" id="KFJ03682.1"/>
    </source>
</evidence>
<dbReference type="AlphaFoldDB" id="A0A087E7D1"/>
<dbReference type="EMBL" id="JGZR01000006">
    <property type="protein sequence ID" value="KFJ03682.1"/>
    <property type="molecule type" value="Genomic_DNA"/>
</dbReference>
<dbReference type="STRING" id="77635.BISU_0157"/>
<accession>A0A087E7D1</accession>
<dbReference type="InterPro" id="IPR029478">
    <property type="entry name" value="TM1586_NiRdase"/>
</dbReference>
<dbReference type="Proteomes" id="UP000029055">
    <property type="component" value="Unassembled WGS sequence"/>
</dbReference>
<feature type="domain" description="Putative nitroreductase TM1586" evidence="1">
    <location>
        <begin position="120"/>
        <end position="258"/>
    </location>
</feature>
<organism evidence="2 3">
    <name type="scientific">Bifidobacterium subtile</name>
    <dbReference type="NCBI Taxonomy" id="77635"/>
    <lineage>
        <taxon>Bacteria</taxon>
        <taxon>Bacillati</taxon>
        <taxon>Actinomycetota</taxon>
        <taxon>Actinomycetes</taxon>
        <taxon>Bifidobacteriales</taxon>
        <taxon>Bifidobacteriaceae</taxon>
        <taxon>Bifidobacterium</taxon>
    </lineage>
</organism>
<evidence type="ECO:0000259" key="1">
    <source>
        <dbReference type="Pfam" id="PF14512"/>
    </source>
</evidence>
<name>A0A087E7D1_9BIFI</name>
<keyword evidence="3" id="KW-1185">Reference proteome</keyword>
<dbReference type="InterPro" id="IPR000415">
    <property type="entry name" value="Nitroreductase-like"/>
</dbReference>
<dbReference type="Gene3D" id="3.40.109.10">
    <property type="entry name" value="NADH Oxidase"/>
    <property type="match status" value="1"/>
</dbReference>
<dbReference type="eggNOG" id="COG0778">
    <property type="taxonomic scope" value="Bacteria"/>
</dbReference>
<dbReference type="Pfam" id="PF14512">
    <property type="entry name" value="TM1586_NiRdase"/>
    <property type="match status" value="2"/>
</dbReference>
<evidence type="ECO:0000313" key="3">
    <source>
        <dbReference type="Proteomes" id="UP000029055"/>
    </source>
</evidence>
<dbReference type="SUPFAM" id="SSF55469">
    <property type="entry name" value="FMN-dependent nitroreductase-like"/>
    <property type="match status" value="1"/>
</dbReference>
<comment type="caution">
    <text evidence="2">The sequence shown here is derived from an EMBL/GenBank/DDBJ whole genome shotgun (WGS) entry which is preliminary data.</text>
</comment>
<reference evidence="2 3" key="1">
    <citation type="submission" date="2014-03" db="EMBL/GenBank/DDBJ databases">
        <title>Genomics of Bifidobacteria.</title>
        <authorList>
            <person name="Ventura M."/>
            <person name="Milani C."/>
            <person name="Lugli G.A."/>
        </authorList>
    </citation>
    <scope>NUCLEOTIDE SEQUENCE [LARGE SCALE GENOMIC DNA]</scope>
    <source>
        <strain evidence="2 3">LMG 11597</strain>
    </source>
</reference>